<dbReference type="CDD" id="cd14792">
    <property type="entry name" value="GH27"/>
    <property type="match status" value="1"/>
</dbReference>
<evidence type="ECO:0000259" key="6">
    <source>
        <dbReference type="Pfam" id="PF17801"/>
    </source>
</evidence>
<dbReference type="Proteomes" id="UP001597419">
    <property type="component" value="Unassembled WGS sequence"/>
</dbReference>
<evidence type="ECO:0000256" key="1">
    <source>
        <dbReference type="ARBA" id="ARBA00009743"/>
    </source>
</evidence>
<keyword evidence="2" id="KW-0732">Signal</keyword>
<comment type="caution">
    <text evidence="7">The sequence shown here is derived from an EMBL/GenBank/DDBJ whole genome shotgun (WGS) entry which is preliminary data.</text>
</comment>
<evidence type="ECO:0000256" key="2">
    <source>
        <dbReference type="ARBA" id="ARBA00022729"/>
    </source>
</evidence>
<dbReference type="EC" id="3.2.1.22" evidence="5"/>
<dbReference type="PANTHER" id="PTHR11452:SF75">
    <property type="entry name" value="ALPHA-GALACTOSIDASE MEL1"/>
    <property type="match status" value="1"/>
</dbReference>
<feature type="domain" description="Alpha galactosidase C-terminal" evidence="6">
    <location>
        <begin position="338"/>
        <end position="406"/>
    </location>
</feature>
<dbReference type="InterPro" id="IPR013780">
    <property type="entry name" value="Glyco_hydro_b"/>
</dbReference>
<organism evidence="7 8">
    <name type="scientific">Amycolatopsis samaneae</name>
    <dbReference type="NCBI Taxonomy" id="664691"/>
    <lineage>
        <taxon>Bacteria</taxon>
        <taxon>Bacillati</taxon>
        <taxon>Actinomycetota</taxon>
        <taxon>Actinomycetes</taxon>
        <taxon>Pseudonocardiales</taxon>
        <taxon>Pseudonocardiaceae</taxon>
        <taxon>Amycolatopsis</taxon>
    </lineage>
</organism>
<evidence type="ECO:0000256" key="4">
    <source>
        <dbReference type="ARBA" id="ARBA00023295"/>
    </source>
</evidence>
<proteinExistence type="inferred from homology"/>
<dbReference type="Pfam" id="PF17801">
    <property type="entry name" value="Melibiase_C"/>
    <property type="match status" value="1"/>
</dbReference>
<accession>A0ABW5G8H9</accession>
<dbReference type="RefSeq" id="WP_345389043.1">
    <property type="nucleotide sequence ID" value="NZ_BAABHG010000003.1"/>
</dbReference>
<evidence type="ECO:0000313" key="8">
    <source>
        <dbReference type="Proteomes" id="UP001597419"/>
    </source>
</evidence>
<comment type="similarity">
    <text evidence="1 5">Belongs to the glycosyl hydrolase 27 family.</text>
</comment>
<keyword evidence="4 5" id="KW-0326">Glycosidase</keyword>
<evidence type="ECO:0000256" key="3">
    <source>
        <dbReference type="ARBA" id="ARBA00022801"/>
    </source>
</evidence>
<dbReference type="Gene3D" id="2.60.40.1180">
    <property type="entry name" value="Golgi alpha-mannosidase II"/>
    <property type="match status" value="1"/>
</dbReference>
<keyword evidence="8" id="KW-1185">Reference proteome</keyword>
<comment type="catalytic activity">
    <reaction evidence="5">
        <text>Hydrolysis of terminal, non-reducing alpha-D-galactose residues in alpha-D-galactosides, including galactose oligosaccharides, galactomannans and galactolipids.</text>
        <dbReference type="EC" id="3.2.1.22"/>
    </reaction>
</comment>
<protein>
    <recommendedName>
        <fullName evidence="5">Alpha-galactosidase</fullName>
        <ecNumber evidence="5">3.2.1.22</ecNumber>
    </recommendedName>
    <alternativeName>
        <fullName evidence="5">Melibiase</fullName>
    </alternativeName>
</protein>
<dbReference type="PRINTS" id="PR00740">
    <property type="entry name" value="GLHYDRLASE27"/>
</dbReference>
<dbReference type="PANTHER" id="PTHR11452">
    <property type="entry name" value="ALPHA-GALACTOSIDASE/ALPHA-N-ACETYLGALACTOSAMINIDASE"/>
    <property type="match status" value="1"/>
</dbReference>
<sequence length="409" mass="44106">MWCDWITRIAKKTRNQRRGTRIVLVLLVLAALFWPVGPAPALANGLAATPPMGWNSWNQVGCRGLTEQVVRDAADALVRTGMREAGYRYVVVDDCWQAPTRAADGSLRADPARFPGGIAALAAYVHARGLLFGIYAVPGSRTCAVVNNAYPATGIGSLGHERQDAELFAGWGVDYLKYDWCAADTVDGLDRKAAFTRMRDELARLPRPILYAISEYGVSSPWTWARPVANLWRTTDDLTPDWASVVSVLGRQAEVAAYTGIPGGWNDPDMLQVGNGTLTPDENRAHFGLWALLNAPLFAGAAPDTLNAADLATLRDPEVIALDQDFAYGQGRRWAISGAAQVWGKPTSDGGFAVALLNTGTTPVPIPATVPGTWRVRDLWRHADLGTATDVVSATVAPHSVALLRLSRP</sequence>
<gene>
    <name evidence="7" type="ORF">ACFSYJ_03215</name>
</gene>
<dbReference type="InterPro" id="IPR013785">
    <property type="entry name" value="Aldolase_TIM"/>
</dbReference>
<keyword evidence="5" id="KW-1015">Disulfide bond</keyword>
<dbReference type="GO" id="GO:0016787">
    <property type="term" value="F:hydrolase activity"/>
    <property type="evidence" value="ECO:0007669"/>
    <property type="project" value="UniProtKB-KW"/>
</dbReference>
<dbReference type="InterPro" id="IPR002241">
    <property type="entry name" value="Glyco_hydro_27"/>
</dbReference>
<dbReference type="EMBL" id="JBHUKU010000002">
    <property type="protein sequence ID" value="MFD2457589.1"/>
    <property type="molecule type" value="Genomic_DNA"/>
</dbReference>
<dbReference type="SUPFAM" id="SSF51445">
    <property type="entry name" value="(Trans)glycosidases"/>
    <property type="match status" value="1"/>
</dbReference>
<keyword evidence="3 5" id="KW-0378">Hydrolase</keyword>
<dbReference type="InterPro" id="IPR017853">
    <property type="entry name" value="GH"/>
</dbReference>
<reference evidence="8" key="1">
    <citation type="journal article" date="2019" name="Int. J. Syst. Evol. Microbiol.">
        <title>The Global Catalogue of Microorganisms (GCM) 10K type strain sequencing project: providing services to taxonomists for standard genome sequencing and annotation.</title>
        <authorList>
            <consortium name="The Broad Institute Genomics Platform"/>
            <consortium name="The Broad Institute Genome Sequencing Center for Infectious Disease"/>
            <person name="Wu L."/>
            <person name="Ma J."/>
        </authorList>
    </citation>
    <scope>NUCLEOTIDE SEQUENCE [LARGE SCALE GENOMIC DNA]</scope>
    <source>
        <strain evidence="8">CGMCC 4.7643</strain>
    </source>
</reference>
<dbReference type="SUPFAM" id="SSF51011">
    <property type="entry name" value="Glycosyl hydrolase domain"/>
    <property type="match status" value="1"/>
</dbReference>
<evidence type="ECO:0000256" key="5">
    <source>
        <dbReference type="RuleBase" id="RU361168"/>
    </source>
</evidence>
<dbReference type="Pfam" id="PF16499">
    <property type="entry name" value="Melibiase_2"/>
    <property type="match status" value="1"/>
</dbReference>
<dbReference type="Gene3D" id="3.20.20.70">
    <property type="entry name" value="Aldolase class I"/>
    <property type="match status" value="1"/>
</dbReference>
<evidence type="ECO:0000313" key="7">
    <source>
        <dbReference type="EMBL" id="MFD2457589.1"/>
    </source>
</evidence>
<name>A0ABW5G8H9_9PSEU</name>
<dbReference type="InterPro" id="IPR041233">
    <property type="entry name" value="Melibiase_C"/>
</dbReference>